<dbReference type="InterPro" id="IPR007867">
    <property type="entry name" value="GMC_OxRtase_C"/>
</dbReference>
<feature type="binding site" evidence="2">
    <location>
        <position position="235"/>
    </location>
    <ligand>
        <name>FAD</name>
        <dbReference type="ChEBI" id="CHEBI:57692"/>
    </ligand>
</feature>
<dbReference type="PIRSF" id="PIRSF000137">
    <property type="entry name" value="Alcohol_oxidase"/>
    <property type="match status" value="1"/>
</dbReference>
<dbReference type="PANTHER" id="PTHR11552">
    <property type="entry name" value="GLUCOSE-METHANOL-CHOLINE GMC OXIDOREDUCTASE"/>
    <property type="match status" value="1"/>
</dbReference>
<dbReference type="Pfam" id="PF00732">
    <property type="entry name" value="GMC_oxred_N"/>
    <property type="match status" value="1"/>
</dbReference>
<proteinExistence type="inferred from homology"/>
<keyword evidence="2" id="KW-0274">FAD</keyword>
<dbReference type="Gene3D" id="3.30.560.10">
    <property type="entry name" value="Glucose Oxidase, domain 3"/>
    <property type="match status" value="1"/>
</dbReference>
<dbReference type="InterPro" id="IPR000172">
    <property type="entry name" value="GMC_OxRdtase_N"/>
</dbReference>
<dbReference type="GO" id="GO:0050660">
    <property type="term" value="F:flavin adenine dinucleotide binding"/>
    <property type="evidence" value="ECO:0007669"/>
    <property type="project" value="InterPro"/>
</dbReference>
<dbReference type="Proteomes" id="UP001305647">
    <property type="component" value="Unassembled WGS sequence"/>
</dbReference>
<evidence type="ECO:0000313" key="5">
    <source>
        <dbReference type="Proteomes" id="UP001305647"/>
    </source>
</evidence>
<dbReference type="InterPro" id="IPR012132">
    <property type="entry name" value="GMC_OxRdtase"/>
</dbReference>
<feature type="domain" description="Glucose-methanol-choline oxidoreductase N-terminal" evidence="3">
    <location>
        <begin position="282"/>
        <end position="296"/>
    </location>
</feature>
<keyword evidence="5" id="KW-1185">Reference proteome</keyword>
<dbReference type="GO" id="GO:0016614">
    <property type="term" value="F:oxidoreductase activity, acting on CH-OH group of donors"/>
    <property type="evidence" value="ECO:0007669"/>
    <property type="project" value="InterPro"/>
</dbReference>
<comment type="cofactor">
    <cofactor evidence="2">
        <name>FAD</name>
        <dbReference type="ChEBI" id="CHEBI:57692"/>
    </cofactor>
</comment>
<protein>
    <submittedName>
        <fullName evidence="4">GMC oxidoreductase</fullName>
    </submittedName>
</protein>
<dbReference type="EMBL" id="MU863652">
    <property type="protein sequence ID" value="KAK4099141.1"/>
    <property type="molecule type" value="Genomic_DNA"/>
</dbReference>
<dbReference type="Gene3D" id="3.50.50.60">
    <property type="entry name" value="FAD/NAD(P)-binding domain"/>
    <property type="match status" value="1"/>
</dbReference>
<dbReference type="InterPro" id="IPR036188">
    <property type="entry name" value="FAD/NAD-bd_sf"/>
</dbReference>
<gene>
    <name evidence="4" type="ORF">N658DRAFT_517569</name>
</gene>
<dbReference type="Pfam" id="PF05199">
    <property type="entry name" value="GMC_oxred_C"/>
    <property type="match status" value="1"/>
</dbReference>
<evidence type="ECO:0000256" key="2">
    <source>
        <dbReference type="PIRSR" id="PIRSR000137-2"/>
    </source>
</evidence>
<sequence>MGLYNHLPEGLNEVDIIIAGGGSAGCIVAGRLAAADPKLSILLIERGADNKNVPSIIHPVLFSQNWVPANNRAIFYPANKAVQLADRAPMVVSGGTLGGGSSINVGVYARAQRSDYDSWETPGWSTEELLPYLKKLETYHGTGDAKVHGYDGPVHVSDGGFRSKTVEDEALRVAKVFGYPEVADIQDFDSNNAFGRWFRTVSPQGRRQDSAHTFLHPLLEDGEHPNLHVLVEHQVSRVLFDDEKRACGVEFIANPLFQTITPLPEDSKQTIRARKLVVVSSGACGSPSILERSGLGDPAVLERARVPLLVDLPGVGNEYEDHNLTVTPYKSSLKPDETADSILLGRITAEDAISMNHPMLGWNMADILGKIRPTDAAVAALGPEFQAAWDRDYRDKPDRPLILTCMFGGYFGNPAFAGQGQHVCAASFTAYPSSRGHIHITGPDVGDKLDFDVGFLTDEHDLDLKKLVWAYKHSREMVRRTAFYRGEMAAGHPRFPDGSRAACVELDAPLFASDRSCEVRDLEYSAEDDAAIEKFMRENMETTWHSLGTLKMAPRENMGVVDKDLNVYGVERLKVVDMSIPPKNVGANTNNTAMMIGERGASIIARELGICLPSTGALK</sequence>
<reference evidence="4" key="2">
    <citation type="submission" date="2023-05" db="EMBL/GenBank/DDBJ databases">
        <authorList>
            <consortium name="Lawrence Berkeley National Laboratory"/>
            <person name="Steindorff A."/>
            <person name="Hensen N."/>
            <person name="Bonometti L."/>
            <person name="Westerberg I."/>
            <person name="Brannstrom I.O."/>
            <person name="Guillou S."/>
            <person name="Cros-Aarteil S."/>
            <person name="Calhoun S."/>
            <person name="Haridas S."/>
            <person name="Kuo A."/>
            <person name="Mondo S."/>
            <person name="Pangilinan J."/>
            <person name="Riley R."/>
            <person name="Labutti K."/>
            <person name="Andreopoulos B."/>
            <person name="Lipzen A."/>
            <person name="Chen C."/>
            <person name="Yanf M."/>
            <person name="Daum C."/>
            <person name="Ng V."/>
            <person name="Clum A."/>
            <person name="Ohm R."/>
            <person name="Martin F."/>
            <person name="Silar P."/>
            <person name="Natvig D."/>
            <person name="Lalanne C."/>
            <person name="Gautier V."/>
            <person name="Ament-Velasquez S.L."/>
            <person name="Kruys A."/>
            <person name="Hutchinson M.I."/>
            <person name="Powell A.J."/>
            <person name="Barry K."/>
            <person name="Miller A.N."/>
            <person name="Grigoriev I.V."/>
            <person name="Debuchy R."/>
            <person name="Gladieux P."/>
            <person name="Thoren M.H."/>
            <person name="Johannesson H."/>
        </authorList>
    </citation>
    <scope>NUCLEOTIDE SEQUENCE</scope>
    <source>
        <strain evidence="4">CBS 757.83</strain>
    </source>
</reference>
<accession>A0AAN6PXY1</accession>
<evidence type="ECO:0000259" key="3">
    <source>
        <dbReference type="PROSITE" id="PS00624"/>
    </source>
</evidence>
<organism evidence="4 5">
    <name type="scientific">Parathielavia hyrcaniae</name>
    <dbReference type="NCBI Taxonomy" id="113614"/>
    <lineage>
        <taxon>Eukaryota</taxon>
        <taxon>Fungi</taxon>
        <taxon>Dikarya</taxon>
        <taxon>Ascomycota</taxon>
        <taxon>Pezizomycotina</taxon>
        <taxon>Sordariomycetes</taxon>
        <taxon>Sordariomycetidae</taxon>
        <taxon>Sordariales</taxon>
        <taxon>Chaetomiaceae</taxon>
        <taxon>Parathielavia</taxon>
    </lineage>
</organism>
<name>A0AAN6PXY1_9PEZI</name>
<feature type="binding site" evidence="2">
    <location>
        <begin position="544"/>
        <end position="545"/>
    </location>
    <ligand>
        <name>FAD</name>
        <dbReference type="ChEBI" id="CHEBI:57692"/>
    </ligand>
</feature>
<dbReference type="PANTHER" id="PTHR11552:SF78">
    <property type="entry name" value="GLUCOSE-METHANOL-CHOLINE OXIDOREDUCTASE N-TERMINAL DOMAIN-CONTAINING PROTEIN"/>
    <property type="match status" value="1"/>
</dbReference>
<dbReference type="PROSITE" id="PS00624">
    <property type="entry name" value="GMC_OXRED_2"/>
    <property type="match status" value="1"/>
</dbReference>
<keyword evidence="2" id="KW-0285">Flavoprotein</keyword>
<dbReference type="SUPFAM" id="SSF54373">
    <property type="entry name" value="FAD-linked reductases, C-terminal domain"/>
    <property type="match status" value="1"/>
</dbReference>
<dbReference type="SUPFAM" id="SSF51905">
    <property type="entry name" value="FAD/NAD(P)-binding domain"/>
    <property type="match status" value="1"/>
</dbReference>
<feature type="binding site" evidence="2">
    <location>
        <begin position="104"/>
        <end position="107"/>
    </location>
    <ligand>
        <name>FAD</name>
        <dbReference type="ChEBI" id="CHEBI:57692"/>
    </ligand>
</feature>
<evidence type="ECO:0000313" key="4">
    <source>
        <dbReference type="EMBL" id="KAK4099141.1"/>
    </source>
</evidence>
<evidence type="ECO:0000256" key="1">
    <source>
        <dbReference type="ARBA" id="ARBA00010790"/>
    </source>
</evidence>
<reference evidence="4" key="1">
    <citation type="journal article" date="2023" name="Mol. Phylogenet. Evol.">
        <title>Genome-scale phylogeny and comparative genomics of the fungal order Sordariales.</title>
        <authorList>
            <person name="Hensen N."/>
            <person name="Bonometti L."/>
            <person name="Westerberg I."/>
            <person name="Brannstrom I.O."/>
            <person name="Guillou S."/>
            <person name="Cros-Aarteil S."/>
            <person name="Calhoun S."/>
            <person name="Haridas S."/>
            <person name="Kuo A."/>
            <person name="Mondo S."/>
            <person name="Pangilinan J."/>
            <person name="Riley R."/>
            <person name="LaButti K."/>
            <person name="Andreopoulos B."/>
            <person name="Lipzen A."/>
            <person name="Chen C."/>
            <person name="Yan M."/>
            <person name="Daum C."/>
            <person name="Ng V."/>
            <person name="Clum A."/>
            <person name="Steindorff A."/>
            <person name="Ohm R.A."/>
            <person name="Martin F."/>
            <person name="Silar P."/>
            <person name="Natvig D.O."/>
            <person name="Lalanne C."/>
            <person name="Gautier V."/>
            <person name="Ament-Velasquez S.L."/>
            <person name="Kruys A."/>
            <person name="Hutchinson M.I."/>
            <person name="Powell A.J."/>
            <person name="Barry K."/>
            <person name="Miller A.N."/>
            <person name="Grigoriev I.V."/>
            <person name="Debuchy R."/>
            <person name="Gladieux P."/>
            <person name="Hiltunen Thoren M."/>
            <person name="Johannesson H."/>
        </authorList>
    </citation>
    <scope>NUCLEOTIDE SEQUENCE</scope>
    <source>
        <strain evidence="4">CBS 757.83</strain>
    </source>
</reference>
<comment type="similarity">
    <text evidence="1">Belongs to the GMC oxidoreductase family.</text>
</comment>
<dbReference type="AlphaFoldDB" id="A0AAN6PXY1"/>
<comment type="caution">
    <text evidence="4">The sequence shown here is derived from an EMBL/GenBank/DDBJ whole genome shotgun (WGS) entry which is preliminary data.</text>
</comment>